<dbReference type="OrthoDB" id="9765084at2"/>
<organism evidence="1 2">
    <name type="scientific">Pedobacter nutrimenti</name>
    <dbReference type="NCBI Taxonomy" id="1241337"/>
    <lineage>
        <taxon>Bacteria</taxon>
        <taxon>Pseudomonadati</taxon>
        <taxon>Bacteroidota</taxon>
        <taxon>Sphingobacteriia</taxon>
        <taxon>Sphingobacteriales</taxon>
        <taxon>Sphingobacteriaceae</taxon>
        <taxon>Pedobacter</taxon>
    </lineage>
</organism>
<dbReference type="EMBL" id="QKLU01000002">
    <property type="protein sequence ID" value="PYF75468.1"/>
    <property type="molecule type" value="Genomic_DNA"/>
</dbReference>
<reference evidence="1 2" key="1">
    <citation type="submission" date="2018-06" db="EMBL/GenBank/DDBJ databases">
        <title>Genomic Encyclopedia of Archaeal and Bacterial Type Strains, Phase II (KMG-II): from individual species to whole genera.</title>
        <authorList>
            <person name="Goeker M."/>
        </authorList>
    </citation>
    <scope>NUCLEOTIDE SEQUENCE [LARGE SCALE GENOMIC DNA]</scope>
    <source>
        <strain evidence="1 2">DSM 27372</strain>
    </source>
</reference>
<dbReference type="Gene3D" id="3.40.50.150">
    <property type="entry name" value="Vaccinia Virus protein VP39"/>
    <property type="match status" value="1"/>
</dbReference>
<name>A0A318UJZ6_9SPHI</name>
<dbReference type="SUPFAM" id="SSF53335">
    <property type="entry name" value="S-adenosyl-L-methionine-dependent methyltransferases"/>
    <property type="match status" value="1"/>
</dbReference>
<sequence>MTPTQQEISYKDPAGFVVKLEDGFFRFIAYEYADTFNYLMQSGLYQLLVEQQLMIPHKNADSNTEFPSYYQKIFPQQLDFISYPFEWSYSQWQQMILTYIRINEIALKHGMILKDASPYNFTFYGNKCILIDTLSFTFYKEGDPWIAYRQFCEETLSPFLLMHYRDPNWLKLYRSALNGLPLRFVSRQLPLSTYFNPVCLMHIHLHSRFQTNRKDNGSSSTGLNKEKLQVLLSSIKNSIAKKTRPLLNTSIWDNYYEKDIESETYIKDKTEIITQWLREIKPNKTIDLGANTGKFSRIASSFSKVVYALESDIYCIDEIYKSNQQTGYNNITPIFSDLVDPSPGLGWSNKEKSPILKRLKGDMIMGLALIHHLCLSRNIPLTFVARLFADLSVSFAIVEFVPKTDPKSQLLLQNKGDIFSHYTEETFIESFESHFNLIAEHQCKNSLRKLYLWEKK</sequence>
<keyword evidence="2" id="KW-1185">Reference proteome</keyword>
<proteinExistence type="predicted"/>
<evidence type="ECO:0000313" key="2">
    <source>
        <dbReference type="Proteomes" id="UP000248198"/>
    </source>
</evidence>
<gene>
    <name evidence="1" type="ORF">B0O44_10217</name>
</gene>
<accession>A0A318UJZ6</accession>
<evidence type="ECO:0008006" key="3">
    <source>
        <dbReference type="Google" id="ProtNLM"/>
    </source>
</evidence>
<comment type="caution">
    <text evidence="1">The sequence shown here is derived from an EMBL/GenBank/DDBJ whole genome shotgun (WGS) entry which is preliminary data.</text>
</comment>
<evidence type="ECO:0000313" key="1">
    <source>
        <dbReference type="EMBL" id="PYF75468.1"/>
    </source>
</evidence>
<dbReference type="AlphaFoldDB" id="A0A318UJZ6"/>
<protein>
    <recommendedName>
        <fullName evidence="3">Nodulation-related protein NoeA</fullName>
    </recommendedName>
</protein>
<dbReference type="RefSeq" id="WP_110827642.1">
    <property type="nucleotide sequence ID" value="NZ_QKLU01000002.1"/>
</dbReference>
<dbReference type="Proteomes" id="UP000248198">
    <property type="component" value="Unassembled WGS sequence"/>
</dbReference>
<dbReference type="InterPro" id="IPR029063">
    <property type="entry name" value="SAM-dependent_MTases_sf"/>
</dbReference>